<evidence type="ECO:0000313" key="3">
    <source>
        <dbReference type="Proteomes" id="UP000747542"/>
    </source>
</evidence>
<reference evidence="2" key="1">
    <citation type="journal article" date="2021" name="Sci. Adv.">
        <title>The American lobster genome reveals insights on longevity, neural, and immune adaptations.</title>
        <authorList>
            <person name="Polinski J.M."/>
            <person name="Zimin A.V."/>
            <person name="Clark K.F."/>
            <person name="Kohn A.B."/>
            <person name="Sadowski N."/>
            <person name="Timp W."/>
            <person name="Ptitsyn A."/>
            <person name="Khanna P."/>
            <person name="Romanova D.Y."/>
            <person name="Williams P."/>
            <person name="Greenwood S.J."/>
            <person name="Moroz L.L."/>
            <person name="Walt D.R."/>
            <person name="Bodnar A.G."/>
        </authorList>
    </citation>
    <scope>NUCLEOTIDE SEQUENCE</scope>
    <source>
        <strain evidence="2">GMGI-L3</strain>
    </source>
</reference>
<evidence type="ECO:0000313" key="2">
    <source>
        <dbReference type="EMBL" id="KAG7168945.1"/>
    </source>
</evidence>
<keyword evidence="3" id="KW-1185">Reference proteome</keyword>
<dbReference type="EMBL" id="JAHLQT010018664">
    <property type="protein sequence ID" value="KAG7168945.1"/>
    <property type="molecule type" value="Genomic_DNA"/>
</dbReference>
<feature type="region of interest" description="Disordered" evidence="1">
    <location>
        <begin position="55"/>
        <end position="123"/>
    </location>
</feature>
<feature type="compositionally biased region" description="Polar residues" evidence="1">
    <location>
        <begin position="103"/>
        <end position="112"/>
    </location>
</feature>
<feature type="compositionally biased region" description="Polar residues" evidence="1">
    <location>
        <begin position="55"/>
        <end position="66"/>
    </location>
</feature>
<name>A0A8J5K303_HOMAM</name>
<sequence>VDGGGESEGVAEPGGEGPGEGERQAGSLLTPLLTVIKREHEAFTAGDTTTHYQLMTTDAPTISPDSYHTHHTATHTASSPSPDLCINSNPEDGPASPLPVETQLESCSSSSVAKLEQEEDSAMSPQDKIHFDYHQQVKPPASHWLQANGASTSTHTPDAEDRDREYHRVRLAQLREEGAARLRVLEAELTLHHQQRHMLQQQHQLKMQILMEKLKRVREGTPLND</sequence>
<organism evidence="2 3">
    <name type="scientific">Homarus americanus</name>
    <name type="common">American lobster</name>
    <dbReference type="NCBI Taxonomy" id="6706"/>
    <lineage>
        <taxon>Eukaryota</taxon>
        <taxon>Metazoa</taxon>
        <taxon>Ecdysozoa</taxon>
        <taxon>Arthropoda</taxon>
        <taxon>Crustacea</taxon>
        <taxon>Multicrustacea</taxon>
        <taxon>Malacostraca</taxon>
        <taxon>Eumalacostraca</taxon>
        <taxon>Eucarida</taxon>
        <taxon>Decapoda</taxon>
        <taxon>Pleocyemata</taxon>
        <taxon>Astacidea</taxon>
        <taxon>Nephropoidea</taxon>
        <taxon>Nephropidae</taxon>
        <taxon>Homarus</taxon>
    </lineage>
</organism>
<feature type="region of interest" description="Disordered" evidence="1">
    <location>
        <begin position="1"/>
        <end position="31"/>
    </location>
</feature>
<dbReference type="AlphaFoldDB" id="A0A8J5K303"/>
<accession>A0A8J5K303</accession>
<protein>
    <submittedName>
        <fullName evidence="2">Uncharacterized protein</fullName>
    </submittedName>
</protein>
<gene>
    <name evidence="2" type="ORF">Hamer_G011626</name>
</gene>
<evidence type="ECO:0000256" key="1">
    <source>
        <dbReference type="SAM" id="MobiDB-lite"/>
    </source>
</evidence>
<feature type="compositionally biased region" description="Polar residues" evidence="1">
    <location>
        <begin position="78"/>
        <end position="90"/>
    </location>
</feature>
<comment type="caution">
    <text evidence="2">The sequence shown here is derived from an EMBL/GenBank/DDBJ whole genome shotgun (WGS) entry which is preliminary data.</text>
</comment>
<proteinExistence type="predicted"/>
<feature type="non-terminal residue" evidence="2">
    <location>
        <position position="225"/>
    </location>
</feature>
<dbReference type="Proteomes" id="UP000747542">
    <property type="component" value="Unassembled WGS sequence"/>
</dbReference>
<feature type="compositionally biased region" description="Gly residues" evidence="1">
    <location>
        <begin position="1"/>
        <end position="18"/>
    </location>
</feature>